<accession>A0A9X2D4D3</accession>
<keyword evidence="2" id="KW-0808">Transferase</keyword>
<dbReference type="PANTHER" id="PTHR45036">
    <property type="entry name" value="METHYLTRANSFERASE LIKE 7B"/>
    <property type="match status" value="1"/>
</dbReference>
<dbReference type="InterPro" id="IPR029063">
    <property type="entry name" value="SAM-dependent_MTases_sf"/>
</dbReference>
<dbReference type="GO" id="GO:0032259">
    <property type="term" value="P:methylation"/>
    <property type="evidence" value="ECO:0007669"/>
    <property type="project" value="UniProtKB-KW"/>
</dbReference>
<feature type="domain" description="Methyltransferase type 11" evidence="1">
    <location>
        <begin position="38"/>
        <end position="132"/>
    </location>
</feature>
<keyword evidence="3" id="KW-1185">Reference proteome</keyword>
<evidence type="ECO:0000259" key="1">
    <source>
        <dbReference type="Pfam" id="PF08241"/>
    </source>
</evidence>
<dbReference type="AlphaFoldDB" id="A0A9X2D4D3"/>
<sequence>MSWWTDRVVPHVVHAALDNPGLEQLRRETTEGLHGEVLEIGFGSGLNLPHLPDAVTAVHAVDPSDVGWRMSEQARGASRVPVDRVGLDGAGRIDAEDRSFDDVLITFTLCTVPDRDAVLSEVRRLLRPGGALHLLEHGRDPRPVAARAQDVLNPVQQALVGGCHTNRVVLEPFESPGWVLQSSAADHVGPRVMLPLLNHLTRAVVVPVAVAAA</sequence>
<dbReference type="EMBL" id="JAMOIL010000001">
    <property type="protein sequence ID" value="MCM0619121.1"/>
    <property type="molecule type" value="Genomic_DNA"/>
</dbReference>
<dbReference type="RefSeq" id="WP_250826010.1">
    <property type="nucleotide sequence ID" value="NZ_JAMOIL010000001.1"/>
</dbReference>
<evidence type="ECO:0000313" key="2">
    <source>
        <dbReference type="EMBL" id="MCM0619121.1"/>
    </source>
</evidence>
<keyword evidence="2" id="KW-0489">Methyltransferase</keyword>
<dbReference type="GO" id="GO:0008757">
    <property type="term" value="F:S-adenosylmethionine-dependent methyltransferase activity"/>
    <property type="evidence" value="ECO:0007669"/>
    <property type="project" value="InterPro"/>
</dbReference>
<dbReference type="InterPro" id="IPR052356">
    <property type="entry name" value="Thiol_S-MT"/>
</dbReference>
<dbReference type="SUPFAM" id="SSF53335">
    <property type="entry name" value="S-adenosyl-L-methionine-dependent methyltransferases"/>
    <property type="match status" value="1"/>
</dbReference>
<dbReference type="Proteomes" id="UP001139485">
    <property type="component" value="Unassembled WGS sequence"/>
</dbReference>
<reference evidence="2" key="1">
    <citation type="submission" date="2022-05" db="EMBL/GenBank/DDBJ databases">
        <authorList>
            <person name="Tuo L."/>
        </authorList>
    </citation>
    <scope>NUCLEOTIDE SEQUENCE</scope>
    <source>
        <strain evidence="2">BSK12Z-4</strain>
    </source>
</reference>
<dbReference type="Gene3D" id="3.40.50.150">
    <property type="entry name" value="Vaccinia Virus protein VP39"/>
    <property type="match status" value="1"/>
</dbReference>
<dbReference type="CDD" id="cd02440">
    <property type="entry name" value="AdoMet_MTases"/>
    <property type="match status" value="1"/>
</dbReference>
<organism evidence="2 3">
    <name type="scientific">Nocardioides bruguierae</name>
    <dbReference type="NCBI Taxonomy" id="2945102"/>
    <lineage>
        <taxon>Bacteria</taxon>
        <taxon>Bacillati</taxon>
        <taxon>Actinomycetota</taxon>
        <taxon>Actinomycetes</taxon>
        <taxon>Propionibacteriales</taxon>
        <taxon>Nocardioidaceae</taxon>
        <taxon>Nocardioides</taxon>
    </lineage>
</organism>
<dbReference type="PANTHER" id="PTHR45036:SF1">
    <property type="entry name" value="METHYLTRANSFERASE LIKE 7A"/>
    <property type="match status" value="1"/>
</dbReference>
<name>A0A9X2D4D3_9ACTN</name>
<dbReference type="InterPro" id="IPR013216">
    <property type="entry name" value="Methyltransf_11"/>
</dbReference>
<proteinExistence type="predicted"/>
<comment type="caution">
    <text evidence="2">The sequence shown here is derived from an EMBL/GenBank/DDBJ whole genome shotgun (WGS) entry which is preliminary data.</text>
</comment>
<evidence type="ECO:0000313" key="3">
    <source>
        <dbReference type="Proteomes" id="UP001139485"/>
    </source>
</evidence>
<protein>
    <submittedName>
        <fullName evidence="2">Class I SAM-dependent methyltransferase</fullName>
    </submittedName>
</protein>
<dbReference type="Pfam" id="PF08241">
    <property type="entry name" value="Methyltransf_11"/>
    <property type="match status" value="1"/>
</dbReference>
<gene>
    <name evidence="2" type="ORF">M8330_02280</name>
</gene>